<evidence type="ECO:0000313" key="10">
    <source>
        <dbReference type="EMBL" id="ODN43655.1"/>
    </source>
</evidence>
<dbReference type="NCBIfam" id="NF002032">
    <property type="entry name" value="PRK00856.1"/>
    <property type="match status" value="1"/>
</dbReference>
<dbReference type="Pfam" id="PF02729">
    <property type="entry name" value="OTCace_N"/>
    <property type="match status" value="1"/>
</dbReference>
<dbReference type="PRINTS" id="PR00100">
    <property type="entry name" value="AOTCASE"/>
</dbReference>
<feature type="domain" description="Aspartate/ornithine carbamoyltransferase Asp/Orn-binding" evidence="8">
    <location>
        <begin position="157"/>
        <end position="308"/>
    </location>
</feature>
<dbReference type="NCBIfam" id="TIGR00670">
    <property type="entry name" value="asp_carb_tr"/>
    <property type="match status" value="1"/>
</dbReference>
<comment type="function">
    <text evidence="5 7">Catalyzes the condensation of carbamoyl phosphate and aspartate to form carbamoyl aspartate and inorganic phosphate, the committed step in the de novo pyrimidine nucleotide biosynthesis pathway.</text>
</comment>
<feature type="binding site" evidence="7">
    <location>
        <position position="273"/>
    </location>
    <ligand>
        <name>carbamoyl phosphate</name>
        <dbReference type="ChEBI" id="CHEBI:58228"/>
    </ligand>
</feature>
<dbReference type="EC" id="2.1.3.2" evidence="7"/>
<proteinExistence type="inferred from homology"/>
<dbReference type="EMBL" id="MDTU01000001">
    <property type="protein sequence ID" value="ODN43655.1"/>
    <property type="molecule type" value="Genomic_DNA"/>
</dbReference>
<accession>A0ABX3A7Z1</accession>
<dbReference type="Gene3D" id="3.40.50.1370">
    <property type="entry name" value="Aspartate/ornithine carbamoyltransferase"/>
    <property type="match status" value="2"/>
</dbReference>
<dbReference type="InterPro" id="IPR006130">
    <property type="entry name" value="Asp/Orn_carbamoylTrfase"/>
</dbReference>
<dbReference type="InterPro" id="IPR002082">
    <property type="entry name" value="Asp_carbamoyltransf"/>
</dbReference>
<feature type="binding site" evidence="7">
    <location>
        <position position="171"/>
    </location>
    <ligand>
        <name>L-aspartate</name>
        <dbReference type="ChEBI" id="CHEBI:29991"/>
    </ligand>
</feature>
<dbReference type="InterPro" id="IPR036901">
    <property type="entry name" value="Asp/Orn_carbamoylTrfase_sf"/>
</dbReference>
<evidence type="ECO:0000256" key="1">
    <source>
        <dbReference type="ARBA" id="ARBA00004852"/>
    </source>
</evidence>
<evidence type="ECO:0000256" key="4">
    <source>
        <dbReference type="ARBA" id="ARBA00022975"/>
    </source>
</evidence>
<dbReference type="PRINTS" id="PR00101">
    <property type="entry name" value="ATCASE"/>
</dbReference>
<evidence type="ECO:0000313" key="11">
    <source>
        <dbReference type="Proteomes" id="UP000094329"/>
    </source>
</evidence>
<dbReference type="SUPFAM" id="SSF53671">
    <property type="entry name" value="Aspartate/ornithine carbamoyltransferase"/>
    <property type="match status" value="1"/>
</dbReference>
<dbReference type="PANTHER" id="PTHR45753:SF6">
    <property type="entry name" value="ASPARTATE CARBAMOYLTRANSFERASE"/>
    <property type="match status" value="1"/>
</dbReference>
<dbReference type="HAMAP" id="MF_00001">
    <property type="entry name" value="Asp_carb_tr"/>
    <property type="match status" value="1"/>
</dbReference>
<evidence type="ECO:0000256" key="5">
    <source>
        <dbReference type="ARBA" id="ARBA00043884"/>
    </source>
</evidence>
<dbReference type="Pfam" id="PF00185">
    <property type="entry name" value="OTCace"/>
    <property type="match status" value="1"/>
</dbReference>
<feature type="binding site" evidence="7">
    <location>
        <position position="59"/>
    </location>
    <ligand>
        <name>carbamoyl phosphate</name>
        <dbReference type="ChEBI" id="CHEBI:58228"/>
    </ligand>
</feature>
<gene>
    <name evidence="7" type="primary">pyrB</name>
    <name evidence="10" type="ORF">BGC07_13000</name>
</gene>
<comment type="similarity">
    <text evidence="2 7">Belongs to the aspartate/ornithine carbamoyltransferase superfamily. ATCase family.</text>
</comment>
<comment type="catalytic activity">
    <reaction evidence="6 7">
        <text>carbamoyl phosphate + L-aspartate = N-carbamoyl-L-aspartate + phosphate + H(+)</text>
        <dbReference type="Rhea" id="RHEA:20013"/>
        <dbReference type="ChEBI" id="CHEBI:15378"/>
        <dbReference type="ChEBI" id="CHEBI:29991"/>
        <dbReference type="ChEBI" id="CHEBI:32814"/>
        <dbReference type="ChEBI" id="CHEBI:43474"/>
        <dbReference type="ChEBI" id="CHEBI:58228"/>
        <dbReference type="EC" id="2.1.3.2"/>
    </reaction>
</comment>
<dbReference type="RefSeq" id="WP_069313453.1">
    <property type="nucleotide sequence ID" value="NZ_MDTU01000001.1"/>
</dbReference>
<sequence length="317" mass="35638">MTHSLYQQHLISIQDLNRENIDLIIKTALEFKKHNSHKKLSQLLNNRIIASCFYEPSTRTRLSFEAAALKLGAKVIGFSEAGNTSTAKGETLEDSMQIISLYADAIILRHPEAGAAKRATTVSHSAPILNAGDGSNQHPTQALLDLVTIVEKHNTLDGLHIGFSGDLKYGRTVHSLVEALTYHTPACLYFISDDSLQIPDYLIKLLEKNKINYKKSNFLSEYLENLDVIYMTRLQKERFNNNQNIDNYPTDLCLTADKLNNKVKERLQILHPLPRGNEIDIAVDQTPYASYFNQAENGLYTRQALLALALTENIPTL</sequence>
<evidence type="ECO:0000259" key="9">
    <source>
        <dbReference type="Pfam" id="PF02729"/>
    </source>
</evidence>
<protein>
    <recommendedName>
        <fullName evidence="7">Aspartate carbamoyltransferase</fullName>
        <ecNumber evidence="7">2.1.3.2</ecNumber>
    </recommendedName>
    <alternativeName>
        <fullName evidence="7">Aspartate transcarbamylase</fullName>
        <shortName evidence="7">ATCase</shortName>
    </alternativeName>
</protein>
<evidence type="ECO:0000256" key="2">
    <source>
        <dbReference type="ARBA" id="ARBA00008896"/>
    </source>
</evidence>
<organism evidence="10 11">
    <name type="scientific">Piscirickettsia litoralis</name>
    <dbReference type="NCBI Taxonomy" id="1891921"/>
    <lineage>
        <taxon>Bacteria</taxon>
        <taxon>Pseudomonadati</taxon>
        <taxon>Pseudomonadota</taxon>
        <taxon>Gammaproteobacteria</taxon>
        <taxon>Thiotrichales</taxon>
        <taxon>Piscirickettsiaceae</taxon>
        <taxon>Piscirickettsia</taxon>
    </lineage>
</organism>
<keyword evidence="3 7" id="KW-0808">Transferase</keyword>
<feature type="binding site" evidence="7">
    <location>
        <position position="109"/>
    </location>
    <ligand>
        <name>carbamoyl phosphate</name>
        <dbReference type="ChEBI" id="CHEBI:58228"/>
    </ligand>
</feature>
<feature type="binding site" evidence="7">
    <location>
        <position position="141"/>
    </location>
    <ligand>
        <name>carbamoyl phosphate</name>
        <dbReference type="ChEBI" id="CHEBI:58228"/>
    </ligand>
</feature>
<evidence type="ECO:0000256" key="3">
    <source>
        <dbReference type="ARBA" id="ARBA00022679"/>
    </source>
</evidence>
<dbReference type="PANTHER" id="PTHR45753">
    <property type="entry name" value="ORNITHINE CARBAMOYLTRANSFERASE, MITOCHONDRIAL"/>
    <property type="match status" value="1"/>
</dbReference>
<feature type="binding site" evidence="7">
    <location>
        <position position="274"/>
    </location>
    <ligand>
        <name>carbamoyl phosphate</name>
        <dbReference type="ChEBI" id="CHEBI:58228"/>
    </ligand>
</feature>
<feature type="binding site" evidence="7">
    <location>
        <position position="88"/>
    </location>
    <ligand>
        <name>L-aspartate</name>
        <dbReference type="ChEBI" id="CHEBI:29991"/>
    </ligand>
</feature>
<feature type="domain" description="Aspartate/ornithine carbamoyltransferase carbamoyl-P binding" evidence="9">
    <location>
        <begin position="8"/>
        <end position="151"/>
    </location>
</feature>
<evidence type="ECO:0000256" key="6">
    <source>
        <dbReference type="ARBA" id="ARBA00048859"/>
    </source>
</evidence>
<dbReference type="InterPro" id="IPR006132">
    <property type="entry name" value="Asp/Orn_carbamoyltranf_P-bd"/>
</dbReference>
<keyword evidence="4 7" id="KW-0665">Pyrimidine biosynthesis</keyword>
<feature type="binding site" evidence="7">
    <location>
        <position position="138"/>
    </location>
    <ligand>
        <name>carbamoyl phosphate</name>
        <dbReference type="ChEBI" id="CHEBI:58228"/>
    </ligand>
</feature>
<evidence type="ECO:0000256" key="7">
    <source>
        <dbReference type="HAMAP-Rule" id="MF_00001"/>
    </source>
</evidence>
<comment type="caution">
    <text evidence="10">The sequence shown here is derived from an EMBL/GenBank/DDBJ whole genome shotgun (WGS) entry which is preliminary data.</text>
</comment>
<feature type="binding site" evidence="7">
    <location>
        <position position="233"/>
    </location>
    <ligand>
        <name>L-aspartate</name>
        <dbReference type="ChEBI" id="CHEBI:29991"/>
    </ligand>
</feature>
<comment type="pathway">
    <text evidence="1 7">Pyrimidine metabolism; UMP biosynthesis via de novo pathway; (S)-dihydroorotate from bicarbonate: step 2/3.</text>
</comment>
<dbReference type="PROSITE" id="PS00097">
    <property type="entry name" value="CARBAMOYLTRANSFERASE"/>
    <property type="match status" value="1"/>
</dbReference>
<feature type="binding site" evidence="7">
    <location>
        <position position="60"/>
    </location>
    <ligand>
        <name>carbamoyl phosphate</name>
        <dbReference type="ChEBI" id="CHEBI:58228"/>
    </ligand>
</feature>
<comment type="subunit">
    <text evidence="7">Heterododecamer (2C3:3R2) of six catalytic PyrB chains organized as two trimers (C3), and six regulatory PyrI chains organized as three dimers (R2).</text>
</comment>
<dbReference type="InterPro" id="IPR006131">
    <property type="entry name" value="Asp_carbamoyltransf_Asp/Orn-bd"/>
</dbReference>
<keyword evidence="11" id="KW-1185">Reference proteome</keyword>
<name>A0ABX3A7Z1_9GAMM</name>
<evidence type="ECO:0000259" key="8">
    <source>
        <dbReference type="Pfam" id="PF00185"/>
    </source>
</evidence>
<dbReference type="Proteomes" id="UP000094329">
    <property type="component" value="Unassembled WGS sequence"/>
</dbReference>
<reference evidence="10 11" key="1">
    <citation type="submission" date="2016-08" db="EMBL/GenBank/DDBJ databases">
        <title>Draft genome sequence of Candidatus Piscirickettsia litoralis, from seawater.</title>
        <authorList>
            <person name="Wan X."/>
            <person name="Lee A.J."/>
            <person name="Hou S."/>
            <person name="Donachie S.P."/>
        </authorList>
    </citation>
    <scope>NUCLEOTIDE SEQUENCE [LARGE SCALE GENOMIC DNA]</scope>
    <source>
        <strain evidence="10 11">Y2</strain>
    </source>
</reference>